<dbReference type="GO" id="GO:0051213">
    <property type="term" value="F:dioxygenase activity"/>
    <property type="evidence" value="ECO:0007669"/>
    <property type="project" value="UniProtKB-KW"/>
</dbReference>
<dbReference type="CDD" id="cd04730">
    <property type="entry name" value="NPD_like"/>
    <property type="match status" value="1"/>
</dbReference>
<dbReference type="Proteomes" id="UP000799750">
    <property type="component" value="Unassembled WGS sequence"/>
</dbReference>
<name>A0A6A6Q9E6_9PEZI</name>
<keyword evidence="5" id="KW-1185">Reference proteome</keyword>
<dbReference type="InterPro" id="IPR004136">
    <property type="entry name" value="NMO"/>
</dbReference>
<proteinExistence type="predicted"/>
<protein>
    <submittedName>
        <fullName evidence="4">2-nitropropane dioxygenase</fullName>
    </submittedName>
</protein>
<dbReference type="OrthoDB" id="10265891at2759"/>
<dbReference type="GO" id="GO:0018580">
    <property type="term" value="F:nitronate monooxygenase activity"/>
    <property type="evidence" value="ECO:0007669"/>
    <property type="project" value="InterPro"/>
</dbReference>
<dbReference type="Gene3D" id="3.20.20.70">
    <property type="entry name" value="Aldolase class I"/>
    <property type="match status" value="1"/>
</dbReference>
<evidence type="ECO:0000256" key="3">
    <source>
        <dbReference type="ARBA" id="ARBA00023002"/>
    </source>
</evidence>
<gene>
    <name evidence="4" type="ORF">BU16DRAFT_520118</name>
</gene>
<dbReference type="PANTHER" id="PTHR32332">
    <property type="entry name" value="2-NITROPROPANE DIOXYGENASE"/>
    <property type="match status" value="1"/>
</dbReference>
<dbReference type="SUPFAM" id="SSF51412">
    <property type="entry name" value="Inosine monophosphate dehydrogenase (IMPDH)"/>
    <property type="match status" value="1"/>
</dbReference>
<keyword evidence="4" id="KW-0223">Dioxygenase</keyword>
<reference evidence="4" key="1">
    <citation type="journal article" date="2020" name="Stud. Mycol.">
        <title>101 Dothideomycetes genomes: a test case for predicting lifestyles and emergence of pathogens.</title>
        <authorList>
            <person name="Haridas S."/>
            <person name="Albert R."/>
            <person name="Binder M."/>
            <person name="Bloem J."/>
            <person name="Labutti K."/>
            <person name="Salamov A."/>
            <person name="Andreopoulos B."/>
            <person name="Baker S."/>
            <person name="Barry K."/>
            <person name="Bills G."/>
            <person name="Bluhm B."/>
            <person name="Cannon C."/>
            <person name="Castanera R."/>
            <person name="Culley D."/>
            <person name="Daum C."/>
            <person name="Ezra D."/>
            <person name="Gonzalez J."/>
            <person name="Henrissat B."/>
            <person name="Kuo A."/>
            <person name="Liang C."/>
            <person name="Lipzen A."/>
            <person name="Lutzoni F."/>
            <person name="Magnuson J."/>
            <person name="Mondo S."/>
            <person name="Nolan M."/>
            <person name="Ohm R."/>
            <person name="Pangilinan J."/>
            <person name="Park H.-J."/>
            <person name="Ramirez L."/>
            <person name="Alfaro M."/>
            <person name="Sun H."/>
            <person name="Tritt A."/>
            <person name="Yoshinaga Y."/>
            <person name="Zwiers L.-H."/>
            <person name="Turgeon B."/>
            <person name="Goodwin S."/>
            <person name="Spatafora J."/>
            <person name="Crous P."/>
            <person name="Grigoriev I."/>
        </authorList>
    </citation>
    <scope>NUCLEOTIDE SEQUENCE</scope>
    <source>
        <strain evidence="4">CBS 269.34</strain>
    </source>
</reference>
<evidence type="ECO:0000313" key="4">
    <source>
        <dbReference type="EMBL" id="KAF2489020.1"/>
    </source>
</evidence>
<evidence type="ECO:0000256" key="2">
    <source>
        <dbReference type="ARBA" id="ARBA00022643"/>
    </source>
</evidence>
<dbReference type="EMBL" id="MU004200">
    <property type="protein sequence ID" value="KAF2489020.1"/>
    <property type="molecule type" value="Genomic_DNA"/>
</dbReference>
<accession>A0A6A6Q9E6</accession>
<evidence type="ECO:0000256" key="1">
    <source>
        <dbReference type="ARBA" id="ARBA00022630"/>
    </source>
</evidence>
<sequence length="359" mass="37618">MSISTPLTTLLGIQHPILLAGMGGVASPSLAAAVSNAGGMGVLGGISYTPAMLRDLIKETKVRSLMTEPNLPFGVDLLIPQVGGNARKTNYDYTKGSLNELVDVIIEGGAKLFVSAVGVPPKWVVEKLHKNGILYMNIIGHPKHIHKACAIGADLICAQGGEAGGHTGDIPFGILIPACADVCKQYISPLTNEPVQLVAAGGVNDGRSLAAALMFGASGVWVGTRFIPAKESGASEYAKKLVIDAGFDSVIKSTIWTGRPLRAARTPYIDDWETNRQQEIRELTAKGVLPAEYDLDRLSAAGKLTEEIEEQASVKPMGMVAGLVNKKDQSAGEIVKEIVEEAAGLLRGAGGFVKAGAKL</sequence>
<dbReference type="AlphaFoldDB" id="A0A6A6Q9E6"/>
<keyword evidence="3" id="KW-0560">Oxidoreductase</keyword>
<organism evidence="4 5">
    <name type="scientific">Lophium mytilinum</name>
    <dbReference type="NCBI Taxonomy" id="390894"/>
    <lineage>
        <taxon>Eukaryota</taxon>
        <taxon>Fungi</taxon>
        <taxon>Dikarya</taxon>
        <taxon>Ascomycota</taxon>
        <taxon>Pezizomycotina</taxon>
        <taxon>Dothideomycetes</taxon>
        <taxon>Pleosporomycetidae</taxon>
        <taxon>Mytilinidiales</taxon>
        <taxon>Mytilinidiaceae</taxon>
        <taxon>Lophium</taxon>
    </lineage>
</organism>
<keyword evidence="1" id="KW-0285">Flavoprotein</keyword>
<evidence type="ECO:0000313" key="5">
    <source>
        <dbReference type="Proteomes" id="UP000799750"/>
    </source>
</evidence>
<dbReference type="InterPro" id="IPR013785">
    <property type="entry name" value="Aldolase_TIM"/>
</dbReference>
<dbReference type="Pfam" id="PF03060">
    <property type="entry name" value="NMO"/>
    <property type="match status" value="1"/>
</dbReference>
<dbReference type="PANTHER" id="PTHR32332:SF31">
    <property type="entry name" value="2-NITROPROPANE DIOXYGENASE FAMILY, PUTATIVE (AFU_ORTHOLOGUE AFUA_2G09850)-RELATED"/>
    <property type="match status" value="1"/>
</dbReference>
<keyword evidence="2" id="KW-0288">FMN</keyword>